<accession>A0A1E7KAJ5</accession>
<gene>
    <name evidence="2" type="ORF">AN217_27065</name>
</gene>
<name>A0A1E7KAJ5_9ACTN</name>
<organism evidence="2 3">
    <name type="scientific">Streptomyces qinglanensis</name>
    <dbReference type="NCBI Taxonomy" id="943816"/>
    <lineage>
        <taxon>Bacteria</taxon>
        <taxon>Bacillati</taxon>
        <taxon>Actinomycetota</taxon>
        <taxon>Actinomycetes</taxon>
        <taxon>Kitasatosporales</taxon>
        <taxon>Streptomycetaceae</taxon>
        <taxon>Streptomyces</taxon>
    </lineage>
</organism>
<reference evidence="2 3" key="1">
    <citation type="journal article" date="2016" name="Front. Microbiol.">
        <title>Comparative Genomics Analysis of Streptomyces Species Reveals Their Adaptation to the Marine Environment and Their Diversity at the Genomic Level.</title>
        <authorList>
            <person name="Tian X."/>
            <person name="Zhang Z."/>
            <person name="Yang T."/>
            <person name="Chen M."/>
            <person name="Li J."/>
            <person name="Chen F."/>
            <person name="Yang J."/>
            <person name="Li W."/>
            <person name="Zhang B."/>
            <person name="Zhang Z."/>
            <person name="Wu J."/>
            <person name="Zhang C."/>
            <person name="Long L."/>
            <person name="Xiao J."/>
        </authorList>
    </citation>
    <scope>NUCLEOTIDE SEQUENCE [LARGE SCALE GENOMIC DNA]</scope>
    <source>
        <strain evidence="2 3">SCSIO M10379</strain>
    </source>
</reference>
<dbReference type="EMBL" id="LJGV01000022">
    <property type="protein sequence ID" value="OEV00857.1"/>
    <property type="molecule type" value="Genomic_DNA"/>
</dbReference>
<feature type="region of interest" description="Disordered" evidence="1">
    <location>
        <begin position="1"/>
        <end position="80"/>
    </location>
</feature>
<comment type="caution">
    <text evidence="2">The sequence shown here is derived from an EMBL/GenBank/DDBJ whole genome shotgun (WGS) entry which is preliminary data.</text>
</comment>
<proteinExistence type="predicted"/>
<evidence type="ECO:0000256" key="1">
    <source>
        <dbReference type="SAM" id="MobiDB-lite"/>
    </source>
</evidence>
<dbReference type="AlphaFoldDB" id="A0A1E7KAJ5"/>
<protein>
    <submittedName>
        <fullName evidence="2">Uncharacterized protein</fullName>
    </submittedName>
</protein>
<sequence length="80" mass="8300">MGPFRVGAATLRDRGRDGTPPCPAGDHAGSPEPHLVTGRPRPACPARTGHIPESARHGATHPSTLGACGNTTSNTRRRIT</sequence>
<evidence type="ECO:0000313" key="3">
    <source>
        <dbReference type="Proteomes" id="UP000175829"/>
    </source>
</evidence>
<evidence type="ECO:0000313" key="2">
    <source>
        <dbReference type="EMBL" id="OEV00857.1"/>
    </source>
</evidence>
<dbReference type="Proteomes" id="UP000175829">
    <property type="component" value="Unassembled WGS sequence"/>
</dbReference>